<organism evidence="2 3">
    <name type="scientific">Candidatus Zymogenus saltonus</name>
    <dbReference type="NCBI Taxonomy" id="2844893"/>
    <lineage>
        <taxon>Bacteria</taxon>
        <taxon>Deltaproteobacteria</taxon>
        <taxon>Candidatus Zymogenia</taxon>
        <taxon>Candidatus Zymogeniales</taxon>
        <taxon>Candidatus Zymogenaceae</taxon>
        <taxon>Candidatus Zymogenus</taxon>
    </lineage>
</organism>
<evidence type="ECO:0000313" key="2">
    <source>
        <dbReference type="EMBL" id="MBN1572306.1"/>
    </source>
</evidence>
<dbReference type="InterPro" id="IPR003695">
    <property type="entry name" value="Ppx_GppA_N"/>
</dbReference>
<dbReference type="PANTHER" id="PTHR30005">
    <property type="entry name" value="EXOPOLYPHOSPHATASE"/>
    <property type="match status" value="1"/>
</dbReference>
<dbReference type="Gene3D" id="3.30.420.40">
    <property type="match status" value="1"/>
</dbReference>
<dbReference type="Gene3D" id="3.30.420.150">
    <property type="entry name" value="Exopolyphosphatase. Domain 2"/>
    <property type="match status" value="1"/>
</dbReference>
<dbReference type="Proteomes" id="UP000809273">
    <property type="component" value="Unassembled WGS sequence"/>
</dbReference>
<dbReference type="CDD" id="cd24054">
    <property type="entry name" value="ASKHA_NBD_AaPPX-GppA_MtPPX2-like"/>
    <property type="match status" value="1"/>
</dbReference>
<dbReference type="AlphaFoldDB" id="A0A9D8KEP5"/>
<dbReference type="EMBL" id="JAFGIX010000019">
    <property type="protein sequence ID" value="MBN1572306.1"/>
    <property type="molecule type" value="Genomic_DNA"/>
</dbReference>
<protein>
    <recommendedName>
        <fullName evidence="1">Ppx/GppA phosphatase N-terminal domain-containing protein</fullName>
    </recommendedName>
</protein>
<proteinExistence type="predicted"/>
<evidence type="ECO:0000313" key="3">
    <source>
        <dbReference type="Proteomes" id="UP000809273"/>
    </source>
</evidence>
<reference evidence="2" key="2">
    <citation type="submission" date="2021-01" db="EMBL/GenBank/DDBJ databases">
        <authorList>
            <person name="Hahn C.R."/>
            <person name="Youssef N.H."/>
            <person name="Elshahed M."/>
        </authorList>
    </citation>
    <scope>NUCLEOTIDE SEQUENCE</scope>
    <source>
        <strain evidence="2">Zod_Metabat.24</strain>
    </source>
</reference>
<dbReference type="PANTHER" id="PTHR30005:SF0">
    <property type="entry name" value="RETROGRADE REGULATION PROTEIN 2"/>
    <property type="match status" value="1"/>
</dbReference>
<feature type="domain" description="Ppx/GppA phosphatase N-terminal" evidence="1">
    <location>
        <begin position="28"/>
        <end position="337"/>
    </location>
</feature>
<dbReference type="Pfam" id="PF02541">
    <property type="entry name" value="Ppx-GppA"/>
    <property type="match status" value="1"/>
</dbReference>
<dbReference type="InterPro" id="IPR043129">
    <property type="entry name" value="ATPase_NBD"/>
</dbReference>
<dbReference type="InterPro" id="IPR050273">
    <property type="entry name" value="GppA/Ppx_hydrolase"/>
</dbReference>
<comment type="caution">
    <text evidence="2">The sequence shown here is derived from an EMBL/GenBank/DDBJ whole genome shotgun (WGS) entry which is preliminary data.</text>
</comment>
<evidence type="ECO:0000259" key="1">
    <source>
        <dbReference type="Pfam" id="PF02541"/>
    </source>
</evidence>
<sequence>MDVGSNTVRLMVAEGRSGPERGDKRPPFDVMARRFKITRLGEGMGDGWKEGRALKRGAIERTVGALSQFKEEWTRLKVYDYRVVATSAAREAENGGELVDAAEDLGIAVEIISELEEARLSLVGIAGSAGIDIDRGSALIFDVGGGSTEFTLTENGRVLGTLSTDLGVVRLTEMFVAHNPPEEREILNIEKFVENRLSMIYNRLTAGDGKWSGNGGKGGMEGDRVDFPKLPFDRLVGTAGTVTTLAAIDMGVESVDKYDPARVDGYRLDRSRISGIFDILRSIPNEERLSRYPVLEKGREDVIVAGVVIVLSVMKTFGQKLLTASDSGLLEGIVVDLIGLDKVD</sequence>
<reference evidence="2" key="1">
    <citation type="journal article" date="2021" name="Environ. Microbiol.">
        <title>Genomic characterization of three novel Desulfobacterota classes expand the metabolic and phylogenetic diversity of the phylum.</title>
        <authorList>
            <person name="Murphy C.L."/>
            <person name="Biggerstaff J."/>
            <person name="Eichhorn A."/>
            <person name="Ewing E."/>
            <person name="Shahan R."/>
            <person name="Soriano D."/>
            <person name="Stewart S."/>
            <person name="VanMol K."/>
            <person name="Walker R."/>
            <person name="Walters P."/>
            <person name="Elshahed M.S."/>
            <person name="Youssef N.H."/>
        </authorList>
    </citation>
    <scope>NUCLEOTIDE SEQUENCE</scope>
    <source>
        <strain evidence="2">Zod_Metabat.24</strain>
    </source>
</reference>
<name>A0A9D8KEP5_9DELT</name>
<gene>
    <name evidence="2" type="ORF">JW984_03825</name>
</gene>
<dbReference type="SUPFAM" id="SSF53067">
    <property type="entry name" value="Actin-like ATPase domain"/>
    <property type="match status" value="2"/>
</dbReference>
<accession>A0A9D8KEP5</accession>
<dbReference type="GO" id="GO:0016462">
    <property type="term" value="F:pyrophosphatase activity"/>
    <property type="evidence" value="ECO:0007669"/>
    <property type="project" value="TreeGrafter"/>
</dbReference>